<evidence type="ECO:0000313" key="2">
    <source>
        <dbReference type="Proteomes" id="UP000535937"/>
    </source>
</evidence>
<organism evidence="1 2">
    <name type="scientific">Microbulbifer rhizosphaerae</name>
    <dbReference type="NCBI Taxonomy" id="1562603"/>
    <lineage>
        <taxon>Bacteria</taxon>
        <taxon>Pseudomonadati</taxon>
        <taxon>Pseudomonadota</taxon>
        <taxon>Gammaproteobacteria</taxon>
        <taxon>Cellvibrionales</taxon>
        <taxon>Microbulbiferaceae</taxon>
        <taxon>Microbulbifer</taxon>
    </lineage>
</organism>
<sequence length="80" mass="8999">MSVLRELKTSLLDWEARVVLESLSREIQRLKDIAENSTDEDEAADAGNDCLEVVGLKERLETEAASVFGDQIKDFSRDEV</sequence>
<reference evidence="1 2" key="1">
    <citation type="submission" date="2020-08" db="EMBL/GenBank/DDBJ databases">
        <title>Genomic Encyclopedia of Type Strains, Phase III (KMG-III): the genomes of soil and plant-associated and newly described type strains.</title>
        <authorList>
            <person name="Whitman W."/>
        </authorList>
    </citation>
    <scope>NUCLEOTIDE SEQUENCE [LARGE SCALE GENOMIC DNA]</scope>
    <source>
        <strain evidence="1 2">CECT 8799</strain>
    </source>
</reference>
<proteinExistence type="predicted"/>
<dbReference type="Proteomes" id="UP000535937">
    <property type="component" value="Unassembled WGS sequence"/>
</dbReference>
<comment type="caution">
    <text evidence="1">The sequence shown here is derived from an EMBL/GenBank/DDBJ whole genome shotgun (WGS) entry which is preliminary data.</text>
</comment>
<dbReference type="AlphaFoldDB" id="A0A7W4W7W9"/>
<accession>A0A7W4W7W9</accession>
<keyword evidence="2" id="KW-1185">Reference proteome</keyword>
<dbReference type="EMBL" id="JACHWZ010000001">
    <property type="protein sequence ID" value="MBB3059281.1"/>
    <property type="molecule type" value="Genomic_DNA"/>
</dbReference>
<protein>
    <submittedName>
        <fullName evidence="1">Na+/phosphate symporter</fullName>
    </submittedName>
</protein>
<name>A0A7W4W7W9_9GAMM</name>
<dbReference type="RefSeq" id="WP_183455568.1">
    <property type="nucleotide sequence ID" value="NZ_JACHWZ010000001.1"/>
</dbReference>
<evidence type="ECO:0000313" key="1">
    <source>
        <dbReference type="EMBL" id="MBB3059281.1"/>
    </source>
</evidence>
<gene>
    <name evidence="1" type="ORF">FHS09_000082</name>
</gene>